<dbReference type="InterPro" id="IPR042183">
    <property type="entry name" value="MmgE/PrpD_sf_1"/>
</dbReference>
<protein>
    <submittedName>
        <fullName evidence="4">MmgE/PrpD family protein</fullName>
    </submittedName>
</protein>
<dbReference type="GO" id="GO:0016829">
    <property type="term" value="F:lyase activity"/>
    <property type="evidence" value="ECO:0007669"/>
    <property type="project" value="InterPro"/>
</dbReference>
<feature type="domain" description="MmgE/PrpD C-terminal" evidence="3">
    <location>
        <begin position="273"/>
        <end position="397"/>
    </location>
</feature>
<dbReference type="Proteomes" id="UP000477951">
    <property type="component" value="Unassembled WGS sequence"/>
</dbReference>
<dbReference type="SUPFAM" id="SSF103378">
    <property type="entry name" value="2-methylcitrate dehydratase PrpD"/>
    <property type="match status" value="1"/>
</dbReference>
<organism evidence="4 5">
    <name type="scientific">Agrobacterium vitis</name>
    <name type="common">Rhizobium vitis</name>
    <dbReference type="NCBI Taxonomy" id="373"/>
    <lineage>
        <taxon>Bacteria</taxon>
        <taxon>Pseudomonadati</taxon>
        <taxon>Pseudomonadota</taxon>
        <taxon>Alphaproteobacteria</taxon>
        <taxon>Hyphomicrobiales</taxon>
        <taxon>Rhizobiaceae</taxon>
        <taxon>Rhizobium/Agrobacterium group</taxon>
        <taxon>Agrobacterium</taxon>
    </lineage>
</organism>
<feature type="domain" description="MmgE/PrpD N-terminal" evidence="2">
    <location>
        <begin position="18"/>
        <end position="244"/>
    </location>
</feature>
<dbReference type="InterPro" id="IPR042188">
    <property type="entry name" value="MmgE/PrpD_sf_2"/>
</dbReference>
<comment type="caution">
    <text evidence="4">The sequence shown here is derived from an EMBL/GenBank/DDBJ whole genome shotgun (WGS) entry which is preliminary data.</text>
</comment>
<evidence type="ECO:0000313" key="5">
    <source>
        <dbReference type="Proteomes" id="UP000477951"/>
    </source>
</evidence>
<accession>A0A6L6VK10</accession>
<dbReference type="RefSeq" id="WP_156616614.1">
    <property type="nucleotide sequence ID" value="NZ_WPHR01000051.1"/>
</dbReference>
<comment type="similarity">
    <text evidence="1">Belongs to the PrpD family.</text>
</comment>
<sequence>MTTTTTAAPLTSAFARAILQSEPDRDSAAMAAARTAIIDFLACAIAGAGERTTAIVATALGGSIGGDAILIGSAHRADPLVAAVVNAYAGHVLDYDDVHSSVRGHPTTVIIPALLALAAEREFTADAMIASYVVGLEAMARLGLSLGSRHYENGFHATATLGTVGAAAAICHVTQTSPEETAVALGLAATQSSGLRLQFGFDAKPYHAGMAARSGLLAARLASAGFGGASDFLDNPVGFHSAYAFGAGHPETVVENWGSPLQIVSPGLTLKAYPCCTASHPVASLGIDLHREGLAADAIDTITFTYPPGADAALVVTKPTNGIEARFSPEYVFAATLIDGALRLDHFDERPVEPRLMALATRASRRHQESAPRMSSDPTTRFVILDIALKDGGTIQRRFDGLPGLADPADKFREATAADASFAEIPSLVRHMSSSADLRRLLALLNQDVSNTRN</sequence>
<evidence type="ECO:0000256" key="1">
    <source>
        <dbReference type="ARBA" id="ARBA00006174"/>
    </source>
</evidence>
<proteinExistence type="inferred from homology"/>
<reference evidence="4 5" key="1">
    <citation type="submission" date="2019-12" db="EMBL/GenBank/DDBJ databases">
        <title>Whole-genome sequencing of Allorhizobium vitis.</title>
        <authorList>
            <person name="Gan H.M."/>
            <person name="Szegedi E."/>
            <person name="Burr T."/>
            <person name="Savka M.A."/>
        </authorList>
    </citation>
    <scope>NUCLEOTIDE SEQUENCE [LARGE SCALE GENOMIC DNA]</scope>
    <source>
        <strain evidence="4 5">CG516</strain>
    </source>
</reference>
<evidence type="ECO:0000313" key="4">
    <source>
        <dbReference type="EMBL" id="MUZ76153.1"/>
    </source>
</evidence>
<dbReference type="InterPro" id="IPR045337">
    <property type="entry name" value="MmgE_PrpD_C"/>
</dbReference>
<dbReference type="InterPro" id="IPR036148">
    <property type="entry name" value="MmgE/PrpD_sf"/>
</dbReference>
<evidence type="ECO:0000259" key="2">
    <source>
        <dbReference type="Pfam" id="PF03972"/>
    </source>
</evidence>
<dbReference type="Pfam" id="PF19305">
    <property type="entry name" value="MmgE_PrpD_C"/>
    <property type="match status" value="1"/>
</dbReference>
<dbReference type="Gene3D" id="1.10.4100.10">
    <property type="entry name" value="2-methylcitrate dehydratase PrpD"/>
    <property type="match status" value="1"/>
</dbReference>
<dbReference type="EMBL" id="WPHR01000051">
    <property type="protein sequence ID" value="MUZ76153.1"/>
    <property type="molecule type" value="Genomic_DNA"/>
</dbReference>
<dbReference type="Gene3D" id="3.30.1330.120">
    <property type="entry name" value="2-methylcitrate dehydratase PrpD"/>
    <property type="match status" value="1"/>
</dbReference>
<dbReference type="InterPro" id="IPR005656">
    <property type="entry name" value="MmgE_PrpD"/>
</dbReference>
<dbReference type="InterPro" id="IPR045336">
    <property type="entry name" value="MmgE_PrpD_N"/>
</dbReference>
<name>A0A6L6VK10_AGRVI</name>
<dbReference type="AlphaFoldDB" id="A0A6L6VK10"/>
<dbReference type="PANTHER" id="PTHR16943">
    <property type="entry name" value="2-METHYLCITRATE DEHYDRATASE-RELATED"/>
    <property type="match status" value="1"/>
</dbReference>
<evidence type="ECO:0000259" key="3">
    <source>
        <dbReference type="Pfam" id="PF19305"/>
    </source>
</evidence>
<dbReference type="PANTHER" id="PTHR16943:SF8">
    <property type="entry name" value="2-METHYLCITRATE DEHYDRATASE"/>
    <property type="match status" value="1"/>
</dbReference>
<dbReference type="Pfam" id="PF03972">
    <property type="entry name" value="MmgE_PrpD_N"/>
    <property type="match status" value="1"/>
</dbReference>
<gene>
    <name evidence="4" type="ORF">GOZ90_26285</name>
</gene>